<evidence type="ECO:0000256" key="1">
    <source>
        <dbReference type="PROSITE-ProRule" id="PRU00103"/>
    </source>
</evidence>
<dbReference type="PANTHER" id="PTHR12984:SF3">
    <property type="entry name" value="N-TERMINAL KINASE-LIKE PROTEIN"/>
    <property type="match status" value="1"/>
</dbReference>
<gene>
    <name evidence="4" type="ORF">MTR67_027144</name>
</gene>
<dbReference type="InterPro" id="IPR016024">
    <property type="entry name" value="ARM-type_fold"/>
</dbReference>
<proteinExistence type="predicted"/>
<dbReference type="Gene3D" id="1.25.10.10">
    <property type="entry name" value="Leucine-rich Repeat Variant"/>
    <property type="match status" value="1"/>
</dbReference>
<sequence length="988" mass="107304">MFKFLKGVVGGSGTGLKDLPYNIGEPYSTAWGSWVHYRGTSKDDGAPVSIFALTGSNANDGHLAAGRNGVKRLRTVRHPNILSFLYSTEAETFDGSITKVTIYIVTEPVMPLSEKLKELGLKGNQSVLFTFDNFCLMQLTICGRDEYYAWGLHRIAKAVSFLNNDCKLVHGNVCLASVVVTQTLDWKLHAFDVLSEFDGNNESSVGPMLQYDWLIGAQYKPMELLKSEWAAIRKSPAWAIDSWGLGCLIYELFSCTKLSKTEELRNTASIPKSLLPDYQRLLSSTPARRLNSSKLLENGEYFQNKLLETIQFMEILNLKDSVEKDTFFRKLPNLAEQLPREIVLKKLLPLLASALEFGSAAAPALTALLKMGSWLSSEEFSVKVLPTIVKLFASNDRAIRVSLLQHIDQYGESLSSQIVDEQVYTHVATGFSDTSAFLRELTLKSMLVLAPKLSHHTISGSLLKYLSKLQVDEEPAIRTNTTILLGNIASYLNEGTRKRVLINAFTVRALRDTFSPARGAGVMALSATSSYYDMTEIATKILPNIVVLTIDPDCDVRQKAFQAVDQFLQIVKQHHDKVVCLYGLGQSSPHELDFEVELGPSVICLPKSGPSLFGLPFHAPVGPTRERGVLEWVKKSHIWWEWIGGTTNTLKASHISFHPYGPPNHCWDNSPSALVCNATAFSVPAFYSLICPLWHGPAYAPEADKLPRQKSELSPHLIQTSTGDTSTTSMGTSSIPGNAGLLGWAMSSLTLKGGKTSEQNPNAPAISSVPLASAVSDASSNHVVADSASIKPVHISSGADVADHPIPVSPASSDGWGELESGIHEGHDSDKDGWDDINPQEEPKPSPSLANIQAAQRRPVSQPKPQGRMPGTGLRGKTTPKMSKDNDEDLWGSVAVPAPRATSQPSNSRANKTVDDDNPWAAIAAPAPSSKPLNVKRSGALDDNDPWAAIAAPVPTSSARPSIGRGRGTKPAAPKLGAQRVNRTSSGM</sequence>
<evidence type="ECO:0000313" key="4">
    <source>
        <dbReference type="EMBL" id="WMV33759.1"/>
    </source>
</evidence>
<dbReference type="Proteomes" id="UP001234989">
    <property type="component" value="Chromosome 6"/>
</dbReference>
<dbReference type="SUPFAM" id="SSF48371">
    <property type="entry name" value="ARM repeat"/>
    <property type="match status" value="1"/>
</dbReference>
<reference evidence="4" key="1">
    <citation type="submission" date="2023-08" db="EMBL/GenBank/DDBJ databases">
        <title>A de novo genome assembly of Solanum verrucosum Schlechtendal, a Mexican diploid species geographically isolated from the other diploid A-genome species in potato relatives.</title>
        <authorList>
            <person name="Hosaka K."/>
        </authorList>
    </citation>
    <scope>NUCLEOTIDE SEQUENCE</scope>
    <source>
        <tissue evidence="4">Young leaves</tissue>
    </source>
</reference>
<evidence type="ECO:0000259" key="3">
    <source>
        <dbReference type="PROSITE" id="PS50011"/>
    </source>
</evidence>
<dbReference type="PROSITE" id="PS50077">
    <property type="entry name" value="HEAT_REPEAT"/>
    <property type="match status" value="1"/>
</dbReference>
<dbReference type="GO" id="GO:0005524">
    <property type="term" value="F:ATP binding"/>
    <property type="evidence" value="ECO:0007669"/>
    <property type="project" value="InterPro"/>
</dbReference>
<dbReference type="PANTHER" id="PTHR12984">
    <property type="entry name" value="SCY1-RELATED S/T PROTEIN KINASE-LIKE"/>
    <property type="match status" value="1"/>
</dbReference>
<dbReference type="EMBL" id="CP133617">
    <property type="protein sequence ID" value="WMV33759.1"/>
    <property type="molecule type" value="Genomic_DNA"/>
</dbReference>
<dbReference type="InterPro" id="IPR011989">
    <property type="entry name" value="ARM-like"/>
</dbReference>
<dbReference type="Gene3D" id="3.30.200.20">
    <property type="entry name" value="Phosphorylase Kinase, domain 1"/>
    <property type="match status" value="1"/>
</dbReference>
<feature type="compositionally biased region" description="Polar residues" evidence="2">
    <location>
        <begin position="901"/>
        <end position="911"/>
    </location>
</feature>
<protein>
    <recommendedName>
        <fullName evidence="3">Protein kinase domain-containing protein</fullName>
    </recommendedName>
</protein>
<accession>A0AAF0TVG1</accession>
<dbReference type="InterPro" id="IPR011009">
    <property type="entry name" value="Kinase-like_dom_sf"/>
</dbReference>
<dbReference type="Gene3D" id="1.10.510.10">
    <property type="entry name" value="Transferase(Phosphotransferase) domain 1"/>
    <property type="match status" value="1"/>
</dbReference>
<keyword evidence="5" id="KW-1185">Reference proteome</keyword>
<dbReference type="AlphaFoldDB" id="A0AAF0TVG1"/>
<dbReference type="InterPro" id="IPR000719">
    <property type="entry name" value="Prot_kinase_dom"/>
</dbReference>
<organism evidence="4 5">
    <name type="scientific">Solanum verrucosum</name>
    <dbReference type="NCBI Taxonomy" id="315347"/>
    <lineage>
        <taxon>Eukaryota</taxon>
        <taxon>Viridiplantae</taxon>
        <taxon>Streptophyta</taxon>
        <taxon>Embryophyta</taxon>
        <taxon>Tracheophyta</taxon>
        <taxon>Spermatophyta</taxon>
        <taxon>Magnoliopsida</taxon>
        <taxon>eudicotyledons</taxon>
        <taxon>Gunneridae</taxon>
        <taxon>Pentapetalae</taxon>
        <taxon>asterids</taxon>
        <taxon>lamiids</taxon>
        <taxon>Solanales</taxon>
        <taxon>Solanaceae</taxon>
        <taxon>Solanoideae</taxon>
        <taxon>Solaneae</taxon>
        <taxon>Solanum</taxon>
    </lineage>
</organism>
<dbReference type="InterPro" id="IPR021133">
    <property type="entry name" value="HEAT_type_2"/>
</dbReference>
<name>A0AAF0TVG1_SOLVR</name>
<dbReference type="PROSITE" id="PS50011">
    <property type="entry name" value="PROTEIN_KINASE_DOM"/>
    <property type="match status" value="1"/>
</dbReference>
<evidence type="ECO:0000256" key="2">
    <source>
        <dbReference type="SAM" id="MobiDB-lite"/>
    </source>
</evidence>
<dbReference type="GO" id="GO:0004672">
    <property type="term" value="F:protein kinase activity"/>
    <property type="evidence" value="ECO:0007669"/>
    <property type="project" value="InterPro"/>
</dbReference>
<feature type="repeat" description="HEAT" evidence="1">
    <location>
        <begin position="384"/>
        <end position="422"/>
    </location>
</feature>
<dbReference type="InterPro" id="IPR051177">
    <property type="entry name" value="CIK-Related_Protein"/>
</dbReference>
<feature type="compositionally biased region" description="Low complexity" evidence="2">
    <location>
        <begin position="919"/>
        <end position="928"/>
    </location>
</feature>
<feature type="compositionally biased region" description="Basic and acidic residues" evidence="2">
    <location>
        <begin position="821"/>
        <end position="834"/>
    </location>
</feature>
<dbReference type="SUPFAM" id="SSF56112">
    <property type="entry name" value="Protein kinase-like (PK-like)"/>
    <property type="match status" value="1"/>
</dbReference>
<evidence type="ECO:0000313" key="5">
    <source>
        <dbReference type="Proteomes" id="UP001234989"/>
    </source>
</evidence>
<feature type="region of interest" description="Disordered" evidence="2">
    <location>
        <begin position="796"/>
        <end position="988"/>
    </location>
</feature>
<feature type="domain" description="Protein kinase" evidence="3">
    <location>
        <begin position="2"/>
        <end position="302"/>
    </location>
</feature>